<gene>
    <name evidence="2" type="ORF">ACGRH2_21130</name>
</gene>
<feature type="signal peptide" evidence="1">
    <location>
        <begin position="1"/>
        <end position="19"/>
    </location>
</feature>
<keyword evidence="1" id="KW-0732">Signal</keyword>
<keyword evidence="3" id="KW-1185">Reference proteome</keyword>
<name>A0ABW7IMS6_9VIBR</name>
<sequence>MKTLITMVSVILFSASVNAGDGPGTICQTESGHTITTNKTVCPANTVEI</sequence>
<dbReference type="RefSeq" id="WP_167360937.1">
    <property type="nucleotide sequence ID" value="NZ_JBIHSF010000011.1"/>
</dbReference>
<evidence type="ECO:0000313" key="2">
    <source>
        <dbReference type="EMBL" id="MFH0262898.1"/>
    </source>
</evidence>
<feature type="chain" id="PRO_5047542780" evidence="1">
    <location>
        <begin position="20"/>
        <end position="49"/>
    </location>
</feature>
<accession>A0ABW7IMS6</accession>
<organism evidence="2 3">
    <name type="scientific">Vibrio barjaei</name>
    <dbReference type="NCBI Taxonomy" id="1676683"/>
    <lineage>
        <taxon>Bacteria</taxon>
        <taxon>Pseudomonadati</taxon>
        <taxon>Pseudomonadota</taxon>
        <taxon>Gammaproteobacteria</taxon>
        <taxon>Vibrionales</taxon>
        <taxon>Vibrionaceae</taxon>
        <taxon>Vibrio</taxon>
    </lineage>
</organism>
<evidence type="ECO:0000313" key="3">
    <source>
        <dbReference type="Proteomes" id="UP001607125"/>
    </source>
</evidence>
<protein>
    <submittedName>
        <fullName evidence="2">Uncharacterized protein</fullName>
    </submittedName>
</protein>
<evidence type="ECO:0000256" key="1">
    <source>
        <dbReference type="SAM" id="SignalP"/>
    </source>
</evidence>
<dbReference type="Proteomes" id="UP001607125">
    <property type="component" value="Unassembled WGS sequence"/>
</dbReference>
<proteinExistence type="predicted"/>
<dbReference type="EMBL" id="JBIHSF010000011">
    <property type="protein sequence ID" value="MFH0262898.1"/>
    <property type="molecule type" value="Genomic_DNA"/>
</dbReference>
<comment type="caution">
    <text evidence="2">The sequence shown here is derived from an EMBL/GenBank/DDBJ whole genome shotgun (WGS) entry which is preliminary data.</text>
</comment>
<reference evidence="2 3" key="1">
    <citation type="submission" date="2024-10" db="EMBL/GenBank/DDBJ databases">
        <authorList>
            <person name="Yibar A."/>
            <person name="Saticioglu I.B."/>
            <person name="Duman M."/>
            <person name="Ajmi N."/>
            <person name="Gurler F."/>
            <person name="Ay H."/>
            <person name="Onuk E."/>
            <person name="Guler S."/>
            <person name="Romalde J.L."/>
        </authorList>
    </citation>
    <scope>NUCLEOTIDE SEQUENCE [LARGE SCALE GENOMIC DNA]</scope>
    <source>
        <strain evidence="2 3">1-TCBS-B</strain>
    </source>
</reference>